<feature type="transmembrane region" description="Helical" evidence="1">
    <location>
        <begin position="43"/>
        <end position="74"/>
    </location>
</feature>
<sequence>MNQAQFVDLWERSAEADAFDAFISHTWATPGYQKFLSLLLSSYWHYAIAAWLLSAILLTILYALGVLPLVVLIASNMQGYQVDIPCGPWIFLSTFFSATCGLFCAPYLASCTCRTSRCFYDAACVNQVDPVQRERGIYGIGGFLAISRQLWILWSPPYLSRLWC</sequence>
<evidence type="ECO:0000313" key="3">
    <source>
        <dbReference type="Proteomes" id="UP000649617"/>
    </source>
</evidence>
<evidence type="ECO:0000256" key="1">
    <source>
        <dbReference type="SAM" id="Phobius"/>
    </source>
</evidence>
<dbReference type="OrthoDB" id="412676at2759"/>
<gene>
    <name evidence="2" type="ORF">SPIL2461_LOCUS19236</name>
</gene>
<keyword evidence="1" id="KW-0812">Transmembrane</keyword>
<dbReference type="AlphaFoldDB" id="A0A812WT51"/>
<reference evidence="2" key="1">
    <citation type="submission" date="2021-02" db="EMBL/GenBank/DDBJ databases">
        <authorList>
            <person name="Dougan E. K."/>
            <person name="Rhodes N."/>
            <person name="Thang M."/>
            <person name="Chan C."/>
        </authorList>
    </citation>
    <scope>NUCLEOTIDE SEQUENCE</scope>
</reference>
<dbReference type="EMBL" id="CAJNIZ010044397">
    <property type="protein sequence ID" value="CAE7687335.1"/>
    <property type="molecule type" value="Genomic_DNA"/>
</dbReference>
<proteinExistence type="predicted"/>
<dbReference type="Proteomes" id="UP000649617">
    <property type="component" value="Unassembled WGS sequence"/>
</dbReference>
<keyword evidence="3" id="KW-1185">Reference proteome</keyword>
<protein>
    <submittedName>
        <fullName evidence="2">Uncharacterized protein</fullName>
    </submittedName>
</protein>
<feature type="transmembrane region" description="Helical" evidence="1">
    <location>
        <begin position="86"/>
        <end position="109"/>
    </location>
</feature>
<keyword evidence="1" id="KW-1133">Transmembrane helix</keyword>
<organism evidence="2 3">
    <name type="scientific">Symbiodinium pilosum</name>
    <name type="common">Dinoflagellate</name>
    <dbReference type="NCBI Taxonomy" id="2952"/>
    <lineage>
        <taxon>Eukaryota</taxon>
        <taxon>Sar</taxon>
        <taxon>Alveolata</taxon>
        <taxon>Dinophyceae</taxon>
        <taxon>Suessiales</taxon>
        <taxon>Symbiodiniaceae</taxon>
        <taxon>Symbiodinium</taxon>
    </lineage>
</organism>
<name>A0A812WT51_SYMPI</name>
<keyword evidence="1" id="KW-0472">Membrane</keyword>
<evidence type="ECO:0000313" key="2">
    <source>
        <dbReference type="EMBL" id="CAE7687335.1"/>
    </source>
</evidence>
<feature type="non-terminal residue" evidence="2">
    <location>
        <position position="164"/>
    </location>
</feature>
<comment type="caution">
    <text evidence="2">The sequence shown here is derived from an EMBL/GenBank/DDBJ whole genome shotgun (WGS) entry which is preliminary data.</text>
</comment>
<accession>A0A812WT51</accession>